<keyword evidence="3" id="KW-1185">Reference proteome</keyword>
<sequence>MNKTPQLSEWLTGHPITLEDDGSTTAATDENFIKGEIGRYKHRLIASIQERAKEMDMFDGNWQGIAPI</sequence>
<evidence type="ECO:0000313" key="2">
    <source>
        <dbReference type="EMBL" id="KAL3788650.1"/>
    </source>
</evidence>
<dbReference type="Proteomes" id="UP001530400">
    <property type="component" value="Unassembled WGS sequence"/>
</dbReference>
<protein>
    <submittedName>
        <fullName evidence="2">Uncharacterized protein</fullName>
    </submittedName>
</protein>
<feature type="region of interest" description="Disordered" evidence="1">
    <location>
        <begin position="1"/>
        <end position="23"/>
    </location>
</feature>
<evidence type="ECO:0000313" key="3">
    <source>
        <dbReference type="Proteomes" id="UP001530400"/>
    </source>
</evidence>
<organism evidence="2 3">
    <name type="scientific">Cyclotella atomus</name>
    <dbReference type="NCBI Taxonomy" id="382360"/>
    <lineage>
        <taxon>Eukaryota</taxon>
        <taxon>Sar</taxon>
        <taxon>Stramenopiles</taxon>
        <taxon>Ochrophyta</taxon>
        <taxon>Bacillariophyta</taxon>
        <taxon>Coscinodiscophyceae</taxon>
        <taxon>Thalassiosirophycidae</taxon>
        <taxon>Stephanodiscales</taxon>
        <taxon>Stephanodiscaceae</taxon>
        <taxon>Cyclotella</taxon>
    </lineage>
</organism>
<comment type="caution">
    <text evidence="2">The sequence shown here is derived from an EMBL/GenBank/DDBJ whole genome shotgun (WGS) entry which is preliminary data.</text>
</comment>
<dbReference type="EMBL" id="JALLPJ020000557">
    <property type="protein sequence ID" value="KAL3788650.1"/>
    <property type="molecule type" value="Genomic_DNA"/>
</dbReference>
<reference evidence="2 3" key="1">
    <citation type="submission" date="2024-10" db="EMBL/GenBank/DDBJ databases">
        <title>Updated reference genomes for cyclostephanoid diatoms.</title>
        <authorList>
            <person name="Roberts W.R."/>
            <person name="Alverson A.J."/>
        </authorList>
    </citation>
    <scope>NUCLEOTIDE SEQUENCE [LARGE SCALE GENOMIC DNA]</scope>
    <source>
        <strain evidence="2 3">AJA010-31</strain>
    </source>
</reference>
<accession>A0ABD3PKD3</accession>
<evidence type="ECO:0000256" key="1">
    <source>
        <dbReference type="SAM" id="MobiDB-lite"/>
    </source>
</evidence>
<dbReference type="AlphaFoldDB" id="A0ABD3PKD3"/>
<proteinExistence type="predicted"/>
<name>A0ABD3PKD3_9STRA</name>
<gene>
    <name evidence="2" type="ORF">ACHAWO_011866</name>
</gene>